<protein>
    <submittedName>
        <fullName evidence="2">Uncharacterized protein</fullName>
    </submittedName>
</protein>
<dbReference type="AlphaFoldDB" id="A0A8H4LN99"/>
<sequence length="549" mass="61799">MPFQCNNCSLDPFPMILNESFSGSMPSIYTDLGYTLNGKKKCGSLINVVKSYPQYFTSSGEIPGWQLLDWENPVHREGLAEMAHAFLCINGNGPLYWRSGHRTRDNDLLEYSQYSNEIYDHVIRLFYKVNHHLQGERRVLRQDQASPVVDVLRYHGGRHDDPINGPIDVDSLMEMAIPPDDKASVDPNLIQDRQVVADDMEIEPVGLEDGGSPPASVQPESDLTHPTESPDPLLVDDVSYTAFYTQQSSLINEQATIQLPDVPLGSTHTRRVKRRRDDRGSMPEFMLYRSATPGPSRQPQTERPTTPEAVPNNLMHSATQANNRPEEVDHNRAGSEPHSMSMDTESSTDEPGHTPSQDDNYNHRRLQPSPETVHNSQQSQGSATQESGTQTDAAALPPPPEAEPSRQALPLKAPTSGPEHQVDLAFSVEVGAGLNLRWNPRGEFSQYTLEQLLQEMSPYWNEDFHSLLIFLETPRRLIVEVVHKGEEKEFRIALTRFAQKLATLGFWRGEWDRHVVLEICLEQIAKGEDLDQRLRTLVDRATKEGCVAL</sequence>
<feature type="compositionally biased region" description="Polar residues" evidence="1">
    <location>
        <begin position="314"/>
        <end position="323"/>
    </location>
</feature>
<evidence type="ECO:0000256" key="1">
    <source>
        <dbReference type="SAM" id="MobiDB-lite"/>
    </source>
</evidence>
<feature type="compositionally biased region" description="Polar residues" evidence="1">
    <location>
        <begin position="369"/>
        <end position="392"/>
    </location>
</feature>
<dbReference type="EMBL" id="JAADYS010000271">
    <property type="protein sequence ID" value="KAF4470929.1"/>
    <property type="molecule type" value="Genomic_DNA"/>
</dbReference>
<accession>A0A8H4LN99</accession>
<name>A0A8H4LN99_9HYPO</name>
<feature type="compositionally biased region" description="Basic and acidic residues" evidence="1">
    <location>
        <begin position="324"/>
        <end position="335"/>
    </location>
</feature>
<evidence type="ECO:0000313" key="2">
    <source>
        <dbReference type="EMBL" id="KAF4470929.1"/>
    </source>
</evidence>
<feature type="region of interest" description="Disordered" evidence="1">
    <location>
        <begin position="204"/>
        <end position="233"/>
    </location>
</feature>
<feature type="region of interest" description="Disordered" evidence="1">
    <location>
        <begin position="262"/>
        <end position="419"/>
    </location>
</feature>
<dbReference type="OrthoDB" id="5088000at2759"/>
<proteinExistence type="predicted"/>
<feature type="compositionally biased region" description="Polar residues" evidence="1">
    <location>
        <begin position="218"/>
        <end position="227"/>
    </location>
</feature>
<feature type="compositionally biased region" description="Polar residues" evidence="1">
    <location>
        <begin position="293"/>
        <end position="304"/>
    </location>
</feature>
<gene>
    <name evidence="2" type="ORF">FALBO_2144</name>
</gene>
<organism evidence="2 3">
    <name type="scientific">Fusarium albosuccineum</name>
    <dbReference type="NCBI Taxonomy" id="1237068"/>
    <lineage>
        <taxon>Eukaryota</taxon>
        <taxon>Fungi</taxon>
        <taxon>Dikarya</taxon>
        <taxon>Ascomycota</taxon>
        <taxon>Pezizomycotina</taxon>
        <taxon>Sordariomycetes</taxon>
        <taxon>Hypocreomycetidae</taxon>
        <taxon>Hypocreales</taxon>
        <taxon>Nectriaceae</taxon>
        <taxon>Fusarium</taxon>
        <taxon>Fusarium decemcellulare species complex</taxon>
    </lineage>
</organism>
<evidence type="ECO:0000313" key="3">
    <source>
        <dbReference type="Proteomes" id="UP000554235"/>
    </source>
</evidence>
<keyword evidence="3" id="KW-1185">Reference proteome</keyword>
<dbReference type="Proteomes" id="UP000554235">
    <property type="component" value="Unassembled WGS sequence"/>
</dbReference>
<comment type="caution">
    <text evidence="2">The sequence shown here is derived from an EMBL/GenBank/DDBJ whole genome shotgun (WGS) entry which is preliminary data.</text>
</comment>
<reference evidence="2 3" key="1">
    <citation type="submission" date="2020-01" db="EMBL/GenBank/DDBJ databases">
        <title>Identification and distribution of gene clusters putatively required for synthesis of sphingolipid metabolism inhibitors in phylogenetically diverse species of the filamentous fungus Fusarium.</title>
        <authorList>
            <person name="Kim H.-S."/>
            <person name="Busman M."/>
            <person name="Brown D.W."/>
            <person name="Divon H."/>
            <person name="Uhlig S."/>
            <person name="Proctor R.H."/>
        </authorList>
    </citation>
    <scope>NUCLEOTIDE SEQUENCE [LARGE SCALE GENOMIC DNA]</scope>
    <source>
        <strain evidence="2 3">NRRL 20459</strain>
    </source>
</reference>